<dbReference type="AlphaFoldDB" id="A0A510E356"/>
<accession>A0A510DU90</accession>
<evidence type="ECO:0000256" key="1">
    <source>
        <dbReference type="ARBA" id="ARBA00009776"/>
    </source>
</evidence>
<evidence type="ECO:0000259" key="8">
    <source>
        <dbReference type="Pfam" id="PF02223"/>
    </source>
</evidence>
<protein>
    <recommendedName>
        <fullName evidence="7">Probable thymidylate kinase</fullName>
        <ecNumber evidence="7">2.7.4.9</ecNumber>
    </recommendedName>
    <alternativeName>
        <fullName evidence="7">dTMP kinase</fullName>
    </alternativeName>
</protein>
<dbReference type="GO" id="GO:0006227">
    <property type="term" value="P:dUDP biosynthetic process"/>
    <property type="evidence" value="ECO:0007669"/>
    <property type="project" value="TreeGrafter"/>
</dbReference>
<organism evidence="10 12">
    <name type="scientific">Sulfuracidifex tepidarius</name>
    <dbReference type="NCBI Taxonomy" id="1294262"/>
    <lineage>
        <taxon>Archaea</taxon>
        <taxon>Thermoproteota</taxon>
        <taxon>Thermoprotei</taxon>
        <taxon>Sulfolobales</taxon>
        <taxon>Sulfolobaceae</taxon>
        <taxon>Sulfuracidifex</taxon>
    </lineage>
</organism>
<dbReference type="GO" id="GO:0004798">
    <property type="term" value="F:dTMP kinase activity"/>
    <property type="evidence" value="ECO:0007669"/>
    <property type="project" value="UniProtKB-UniRule"/>
</dbReference>
<dbReference type="NCBIfam" id="TIGR00041">
    <property type="entry name" value="DTMP_kinase"/>
    <property type="match status" value="1"/>
</dbReference>
<dbReference type="Gene3D" id="3.40.50.300">
    <property type="entry name" value="P-loop containing nucleotide triphosphate hydrolases"/>
    <property type="match status" value="1"/>
</dbReference>
<dbReference type="RefSeq" id="WP_149528432.1">
    <property type="nucleotide sequence ID" value="NZ_AP018929.1"/>
</dbReference>
<evidence type="ECO:0000256" key="5">
    <source>
        <dbReference type="ARBA" id="ARBA00022777"/>
    </source>
</evidence>
<dbReference type="SUPFAM" id="SSF52540">
    <property type="entry name" value="P-loop containing nucleoside triphosphate hydrolases"/>
    <property type="match status" value="1"/>
</dbReference>
<dbReference type="GO" id="GO:0006235">
    <property type="term" value="P:dTTP biosynthetic process"/>
    <property type="evidence" value="ECO:0007669"/>
    <property type="project" value="UniProtKB-UniRule"/>
</dbReference>
<keyword evidence="11" id="KW-1185">Reference proteome</keyword>
<dbReference type="InterPro" id="IPR027417">
    <property type="entry name" value="P-loop_NTPase"/>
</dbReference>
<dbReference type="Proteomes" id="UP000322983">
    <property type="component" value="Chromosome"/>
</dbReference>
<keyword evidence="2 7" id="KW-0808">Transferase</keyword>
<name>A0A510E356_9CREN</name>
<dbReference type="EMBL" id="AP018930">
    <property type="protein sequence ID" value="BBG26498.1"/>
    <property type="molecule type" value="Genomic_DNA"/>
</dbReference>
<dbReference type="InterPro" id="IPR039430">
    <property type="entry name" value="Thymidylate_kin-like_dom"/>
</dbReference>
<keyword evidence="4 7" id="KW-0547">Nucleotide-binding</keyword>
<evidence type="ECO:0000256" key="4">
    <source>
        <dbReference type="ARBA" id="ARBA00022741"/>
    </source>
</evidence>
<dbReference type="PANTHER" id="PTHR10344:SF1">
    <property type="entry name" value="THYMIDYLATE KINASE"/>
    <property type="match status" value="1"/>
</dbReference>
<feature type="binding site" evidence="7">
    <location>
        <begin position="15"/>
        <end position="22"/>
    </location>
    <ligand>
        <name>ATP</name>
        <dbReference type="ChEBI" id="CHEBI:30616"/>
    </ligand>
</feature>
<keyword evidence="3 7" id="KW-0545">Nucleotide biosynthesis</keyword>
<evidence type="ECO:0000313" key="12">
    <source>
        <dbReference type="Proteomes" id="UP000325030"/>
    </source>
</evidence>
<dbReference type="GO" id="GO:0005524">
    <property type="term" value="F:ATP binding"/>
    <property type="evidence" value="ECO:0007669"/>
    <property type="project" value="UniProtKB-UniRule"/>
</dbReference>
<dbReference type="GO" id="GO:0006233">
    <property type="term" value="P:dTDP biosynthetic process"/>
    <property type="evidence" value="ECO:0007669"/>
    <property type="project" value="InterPro"/>
</dbReference>
<keyword evidence="6 7" id="KW-0067">ATP-binding</keyword>
<evidence type="ECO:0000256" key="3">
    <source>
        <dbReference type="ARBA" id="ARBA00022727"/>
    </source>
</evidence>
<evidence type="ECO:0000313" key="11">
    <source>
        <dbReference type="Proteomes" id="UP000322983"/>
    </source>
</evidence>
<keyword evidence="5 7" id="KW-0418">Kinase</keyword>
<reference evidence="12" key="1">
    <citation type="submission" date="2018-09" db="EMBL/GenBank/DDBJ databases">
        <title>Complete Genome Sequencing of Sulfolobus sp. JCM 16834.</title>
        <authorList>
            <person name="Kato S."/>
            <person name="Itoh T."/>
            <person name="Ohkuma M."/>
        </authorList>
    </citation>
    <scope>NUCLEOTIDE SEQUENCE [LARGE SCALE GENOMIC DNA]</scope>
    <source>
        <strain evidence="12">IC-007</strain>
    </source>
</reference>
<dbReference type="EC" id="2.7.4.9" evidence="7"/>
<evidence type="ECO:0000313" key="9">
    <source>
        <dbReference type="EMBL" id="BBG23745.1"/>
    </source>
</evidence>
<reference evidence="10 11" key="2">
    <citation type="journal article" date="2020" name="Int. J. Syst. Evol. Microbiol.">
        <title>Sulfuracidifex tepidarius gen. nov., sp. nov. and transfer of Sulfolobus metallicus Huber and Stetter 1992 to the genus Sulfuracidifex as Sulfuracidifex metallicus comb. nov.</title>
        <authorList>
            <person name="Itoh T."/>
            <person name="Miura T."/>
            <person name="Sakai H.D."/>
            <person name="Kato S."/>
            <person name="Ohkuma M."/>
            <person name="Takashina T."/>
        </authorList>
    </citation>
    <scope>NUCLEOTIDE SEQUENCE</scope>
    <source>
        <strain evidence="9 11">IC-006</strain>
        <strain evidence="10">IC-007</strain>
    </source>
</reference>
<dbReference type="GO" id="GO:0005737">
    <property type="term" value="C:cytoplasm"/>
    <property type="evidence" value="ECO:0007669"/>
    <property type="project" value="TreeGrafter"/>
</dbReference>
<dbReference type="OrthoDB" id="43083at2157"/>
<dbReference type="HAMAP" id="MF_00165">
    <property type="entry name" value="Thymidylate_kinase"/>
    <property type="match status" value="1"/>
</dbReference>
<comment type="catalytic activity">
    <reaction evidence="7">
        <text>dTMP + ATP = dTDP + ADP</text>
        <dbReference type="Rhea" id="RHEA:13517"/>
        <dbReference type="ChEBI" id="CHEBI:30616"/>
        <dbReference type="ChEBI" id="CHEBI:58369"/>
        <dbReference type="ChEBI" id="CHEBI:63528"/>
        <dbReference type="ChEBI" id="CHEBI:456216"/>
        <dbReference type="EC" id="2.7.4.9"/>
    </reaction>
</comment>
<evidence type="ECO:0000256" key="2">
    <source>
        <dbReference type="ARBA" id="ARBA00022679"/>
    </source>
</evidence>
<evidence type="ECO:0000313" key="10">
    <source>
        <dbReference type="EMBL" id="BBG26498.1"/>
    </source>
</evidence>
<dbReference type="STRING" id="1294262.GCA_001316085_02464"/>
<dbReference type="GeneID" id="41717363"/>
<dbReference type="Proteomes" id="UP000325030">
    <property type="component" value="Chromosome"/>
</dbReference>
<evidence type="ECO:0000256" key="7">
    <source>
        <dbReference type="HAMAP-Rule" id="MF_00165"/>
    </source>
</evidence>
<dbReference type="KEGG" id="step:IC006_1037"/>
<dbReference type="EMBL" id="AP018929">
    <property type="protein sequence ID" value="BBG23745.1"/>
    <property type="molecule type" value="Genomic_DNA"/>
</dbReference>
<feature type="domain" description="Thymidylate kinase-like" evidence="8">
    <location>
        <begin position="13"/>
        <end position="205"/>
    </location>
</feature>
<comment type="similarity">
    <text evidence="1 7">Belongs to the thymidylate kinase family.</text>
</comment>
<evidence type="ECO:0000256" key="6">
    <source>
        <dbReference type="ARBA" id="ARBA00022840"/>
    </source>
</evidence>
<gene>
    <name evidence="7" type="primary">tmk</name>
    <name evidence="9" type="ORF">IC006_1037</name>
    <name evidence="10" type="ORF">IC007_1010</name>
</gene>
<dbReference type="Pfam" id="PF02223">
    <property type="entry name" value="Thymidylate_kin"/>
    <property type="match status" value="1"/>
</dbReference>
<sequence>MELKRRKGVIIALEGIDGSGKTSQAILLRDWLSHKLDTFFTEWNSSEWVHKVIKEAKKKNMLTPSTFSLIHATDFADRYEKYILPMIKAGFVVVSDRYIFTAYARDTARGNDLNWVKNVYSFAVKPNLTFYIRVPVEVALSRIKENRRFIKPSEAGDGMFPHLTPEESFVKYQSMVTEAYDRISKEEDFITIDGTMSPREVQTKIRERIGDLLWKEDS</sequence>
<dbReference type="PANTHER" id="PTHR10344">
    <property type="entry name" value="THYMIDYLATE KINASE"/>
    <property type="match status" value="1"/>
</dbReference>
<dbReference type="InterPro" id="IPR018094">
    <property type="entry name" value="Thymidylate_kinase"/>
</dbReference>
<accession>A0A510E356</accession>
<dbReference type="CDD" id="cd01672">
    <property type="entry name" value="TMPK"/>
    <property type="match status" value="1"/>
</dbReference>
<proteinExistence type="inferred from homology"/>